<dbReference type="Proteomes" id="UP000588586">
    <property type="component" value="Unassembled WGS sequence"/>
</dbReference>
<accession>A0A849HKA3</accession>
<gene>
    <name evidence="4" type="ORF">HJG52_17200</name>
</gene>
<feature type="region of interest" description="Disordered" evidence="1">
    <location>
        <begin position="1"/>
        <end position="20"/>
    </location>
</feature>
<protein>
    <submittedName>
        <fullName evidence="4">AAA family ATPase</fullName>
    </submittedName>
</protein>
<feature type="compositionally biased region" description="Basic and acidic residues" evidence="1">
    <location>
        <begin position="515"/>
        <end position="533"/>
    </location>
</feature>
<reference evidence="4 5" key="1">
    <citation type="submission" date="2020-04" db="EMBL/GenBank/DDBJ databases">
        <title>Knoellia sp. isolate from air conditioner.</title>
        <authorList>
            <person name="Chea S."/>
            <person name="Kim D.-U."/>
        </authorList>
    </citation>
    <scope>NUCLEOTIDE SEQUENCE [LARGE SCALE GENOMIC DNA]</scope>
    <source>
        <strain evidence="4 5">DB2414S</strain>
    </source>
</reference>
<dbReference type="Gene3D" id="3.40.50.300">
    <property type="entry name" value="P-loop containing nucleotide triphosphate hydrolases"/>
    <property type="match status" value="2"/>
</dbReference>
<dbReference type="InterPro" id="IPR051396">
    <property type="entry name" value="Bact_Antivir_Def_Nuclease"/>
</dbReference>
<proteinExistence type="predicted"/>
<feature type="compositionally biased region" description="Polar residues" evidence="1">
    <location>
        <begin position="494"/>
        <end position="510"/>
    </location>
</feature>
<feature type="compositionally biased region" description="Acidic residues" evidence="1">
    <location>
        <begin position="550"/>
        <end position="566"/>
    </location>
</feature>
<dbReference type="PANTHER" id="PTHR43581:SF4">
    <property type="entry name" value="ATP_GTP PHOSPHATASE"/>
    <property type="match status" value="1"/>
</dbReference>
<dbReference type="EMBL" id="JABEPQ010000004">
    <property type="protein sequence ID" value="NNM47732.1"/>
    <property type="molecule type" value="Genomic_DNA"/>
</dbReference>
<feature type="domain" description="Endonuclease GajA/Old nuclease/RecF-like AAA" evidence="2">
    <location>
        <begin position="270"/>
        <end position="353"/>
    </location>
</feature>
<evidence type="ECO:0000259" key="2">
    <source>
        <dbReference type="Pfam" id="PF13175"/>
    </source>
</evidence>
<comment type="caution">
    <text evidence="4">The sequence shown here is derived from an EMBL/GenBank/DDBJ whole genome shotgun (WGS) entry which is preliminary data.</text>
</comment>
<dbReference type="RefSeq" id="WP_171244840.1">
    <property type="nucleotide sequence ID" value="NZ_JABEPQ010000004.1"/>
</dbReference>
<sequence>MGSAVAENRPNATDADGPSMGVSTMYLKELTIRGFRSCADVRVPLSPGVTLLVGENNSGKSNVIEALRLSTAPLNGRRTRYFDVDDVTRGHVGPVTVTARFAGLTAFQRAHFIGALELDTNEAVHCTIYRPPTDSISRGRVDYLVGATAAPDPEPEKRDHINHVYLTPLRDAQRELDSYSGTRLARIIQYLATPEEQDDFVSTATASMNELAGHPVVRGVQAAIQSHLTGLTAPGREQSMDAAYDPPELVRLARNLRLKMAEAGLSAANLSESGLGYANLLFMATVILELQKSKESELTLFLVEEPEAHLHPQLQSVLLQFLVDQAAQSASGDALAPAGRIQVIATTHSPNLASAVGIEDIVVLRPRSVDTGTGAAGSTAVIPLAVLPLTTDEQRKVNQYLDASRSELLFARRAVLVEGIAEAVLLPVLARKCVFAGTSDNEIAARRAFAGVSLITVGSVDFKPYMKVLLSAVDGHRLVDSLCVVTDADPALPETQTSAPEVSDQFQQENGADDDDRRGSDQQPDTNRERTEEPAATPGHEPSGQFPSDEGADGDEYGNEEAVEDEETAYNRAADLQALVEDLDAADIVHIAEAPHTLEADLLQPGEDNRTLLGQAYVRQKPRSIKVWKAIAAADDPPQAFYEKLRANKRLISKGEFAHDVAQLIAAGDPFTCPEYLEQAITFITTPSANA</sequence>
<evidence type="ECO:0000313" key="5">
    <source>
        <dbReference type="Proteomes" id="UP000588586"/>
    </source>
</evidence>
<feature type="domain" description="Endonuclease GajA/Old nuclease/RecF-like AAA" evidence="2">
    <location>
        <begin position="25"/>
        <end position="69"/>
    </location>
</feature>
<organism evidence="4 5">
    <name type="scientific">Knoellia koreensis</name>
    <dbReference type="NCBI Taxonomy" id="2730921"/>
    <lineage>
        <taxon>Bacteria</taxon>
        <taxon>Bacillati</taxon>
        <taxon>Actinomycetota</taxon>
        <taxon>Actinomycetes</taxon>
        <taxon>Micrococcales</taxon>
        <taxon>Intrasporangiaceae</taxon>
        <taxon>Knoellia</taxon>
    </lineage>
</organism>
<dbReference type="InterPro" id="IPR034139">
    <property type="entry name" value="TOPRIM_OLD"/>
</dbReference>
<feature type="region of interest" description="Disordered" evidence="1">
    <location>
        <begin position="492"/>
        <end position="566"/>
    </location>
</feature>
<dbReference type="Pfam" id="PF20469">
    <property type="entry name" value="OLD-like_TOPRIM"/>
    <property type="match status" value="1"/>
</dbReference>
<dbReference type="PANTHER" id="PTHR43581">
    <property type="entry name" value="ATP/GTP PHOSPHATASE"/>
    <property type="match status" value="1"/>
</dbReference>
<evidence type="ECO:0000313" key="4">
    <source>
        <dbReference type="EMBL" id="NNM47732.1"/>
    </source>
</evidence>
<dbReference type="AlphaFoldDB" id="A0A849HKA3"/>
<dbReference type="CDD" id="cd01026">
    <property type="entry name" value="TOPRIM_OLD"/>
    <property type="match status" value="1"/>
</dbReference>
<feature type="domain" description="OLD protein-like TOPRIM" evidence="3">
    <location>
        <begin position="409"/>
        <end position="489"/>
    </location>
</feature>
<dbReference type="InterPro" id="IPR041685">
    <property type="entry name" value="AAA_GajA/Old/RecF-like"/>
</dbReference>
<dbReference type="SUPFAM" id="SSF52540">
    <property type="entry name" value="P-loop containing nucleoside triphosphate hydrolases"/>
    <property type="match status" value="1"/>
</dbReference>
<evidence type="ECO:0000259" key="3">
    <source>
        <dbReference type="Pfam" id="PF20469"/>
    </source>
</evidence>
<name>A0A849HKA3_9MICO</name>
<dbReference type="InterPro" id="IPR027417">
    <property type="entry name" value="P-loop_NTPase"/>
</dbReference>
<dbReference type="Pfam" id="PF13175">
    <property type="entry name" value="AAA_15"/>
    <property type="match status" value="2"/>
</dbReference>
<evidence type="ECO:0000256" key="1">
    <source>
        <dbReference type="SAM" id="MobiDB-lite"/>
    </source>
</evidence>
<keyword evidence="5" id="KW-1185">Reference proteome</keyword>